<protein>
    <submittedName>
        <fullName evidence="2">Acetyltransferase</fullName>
    </submittedName>
</protein>
<comment type="caution">
    <text evidence="2">The sequence shown here is derived from an EMBL/GenBank/DDBJ whole genome shotgun (WGS) entry which is preliminary data.</text>
</comment>
<evidence type="ECO:0000313" key="2">
    <source>
        <dbReference type="EMBL" id="RAJ02953.1"/>
    </source>
</evidence>
<accession>A0ABX9BS39</accession>
<name>A0ABX9BS39_9BACL</name>
<dbReference type="Gene3D" id="3.40.630.30">
    <property type="match status" value="1"/>
</dbReference>
<evidence type="ECO:0000313" key="3">
    <source>
        <dbReference type="Proteomes" id="UP000248827"/>
    </source>
</evidence>
<proteinExistence type="predicted"/>
<dbReference type="Pfam" id="PF00583">
    <property type="entry name" value="Acetyltransf_1"/>
    <property type="match status" value="1"/>
</dbReference>
<sequence length="163" mass="19226">MTVDLTPVTLAEKSMLSNLYQLYHYDFSEYTSEDINQEGKYDVNIDFIWEGDKRWRPYFIMISGTIAGFVIVLLENLDTDPDPTHVIYDFMILKKFRRSGVGYAAAMQIFELYKANWSLAQMESNTPAIAFWQKVLKDYTNDHYTETFRDDARKYIQTFSTKE</sequence>
<dbReference type="PROSITE" id="PS51186">
    <property type="entry name" value="GNAT"/>
    <property type="match status" value="1"/>
</dbReference>
<dbReference type="InterPro" id="IPR000182">
    <property type="entry name" value="GNAT_dom"/>
</dbReference>
<keyword evidence="3" id="KW-1185">Reference proteome</keyword>
<gene>
    <name evidence="2" type="ORF">DET54_101148</name>
</gene>
<organism evidence="2 3">
    <name type="scientific">Paenibacillus pabuli</name>
    <dbReference type="NCBI Taxonomy" id="1472"/>
    <lineage>
        <taxon>Bacteria</taxon>
        <taxon>Bacillati</taxon>
        <taxon>Bacillota</taxon>
        <taxon>Bacilli</taxon>
        <taxon>Bacillales</taxon>
        <taxon>Paenibacillaceae</taxon>
        <taxon>Paenibacillus</taxon>
    </lineage>
</organism>
<evidence type="ECO:0000259" key="1">
    <source>
        <dbReference type="PROSITE" id="PS51186"/>
    </source>
</evidence>
<dbReference type="CDD" id="cd04301">
    <property type="entry name" value="NAT_SF"/>
    <property type="match status" value="1"/>
</dbReference>
<dbReference type="EMBL" id="QLLI01000001">
    <property type="protein sequence ID" value="RAJ02953.1"/>
    <property type="molecule type" value="Genomic_DNA"/>
</dbReference>
<dbReference type="InterPro" id="IPR016181">
    <property type="entry name" value="Acyl_CoA_acyltransferase"/>
</dbReference>
<dbReference type="SUPFAM" id="SSF55729">
    <property type="entry name" value="Acyl-CoA N-acyltransferases (Nat)"/>
    <property type="match status" value="1"/>
</dbReference>
<dbReference type="Proteomes" id="UP000248827">
    <property type="component" value="Unassembled WGS sequence"/>
</dbReference>
<reference evidence="2 3" key="1">
    <citation type="submission" date="2018-06" db="EMBL/GenBank/DDBJ databases">
        <title>Freshwater and sediment microbial communities from various areas in North America, analyzing microbe dynamics in response to fracking.</title>
        <authorList>
            <person name="Lamendella R."/>
        </authorList>
    </citation>
    <scope>NUCLEOTIDE SEQUENCE [LARGE SCALE GENOMIC DNA]</scope>
    <source>
        <strain evidence="2 3">NG-13</strain>
    </source>
</reference>
<dbReference type="RefSeq" id="WP_111618565.1">
    <property type="nucleotide sequence ID" value="NZ_QLLI01000001.1"/>
</dbReference>
<feature type="domain" description="N-acetyltransferase" evidence="1">
    <location>
        <begin position="3"/>
        <end position="151"/>
    </location>
</feature>